<dbReference type="Pfam" id="PF13714">
    <property type="entry name" value="PEP_mutase"/>
    <property type="match status" value="1"/>
</dbReference>
<dbReference type="GO" id="GO:0016833">
    <property type="term" value="F:oxo-acid-lyase activity"/>
    <property type="evidence" value="ECO:0007669"/>
    <property type="project" value="UniProtKB-ARBA"/>
</dbReference>
<comment type="caution">
    <text evidence="1">The sequence shown here is derived from an EMBL/GenBank/DDBJ whole genome shotgun (WGS) entry which is preliminary data.</text>
</comment>
<dbReference type="CDD" id="cd00377">
    <property type="entry name" value="ICL_PEPM"/>
    <property type="match status" value="1"/>
</dbReference>
<dbReference type="InterPro" id="IPR015813">
    <property type="entry name" value="Pyrv/PenolPyrv_kinase-like_dom"/>
</dbReference>
<dbReference type="InterPro" id="IPR039556">
    <property type="entry name" value="ICL/PEPM"/>
</dbReference>
<dbReference type="InterPro" id="IPR040442">
    <property type="entry name" value="Pyrv_kinase-like_dom_sf"/>
</dbReference>
<protein>
    <submittedName>
        <fullName evidence="1">Putative carboxyvinyl-carboxyphosphonate phosphorylmutase</fullName>
    </submittedName>
</protein>
<dbReference type="SUPFAM" id="SSF51621">
    <property type="entry name" value="Phosphoenolpyruvate/pyruvate domain"/>
    <property type="match status" value="1"/>
</dbReference>
<dbReference type="eggNOG" id="COG2513">
    <property type="taxonomic scope" value="Bacteria"/>
</dbReference>
<dbReference type="Gene3D" id="3.20.20.60">
    <property type="entry name" value="Phosphoenolpyruvate-binding domains"/>
    <property type="match status" value="1"/>
</dbReference>
<proteinExistence type="predicted"/>
<evidence type="ECO:0000313" key="2">
    <source>
        <dbReference type="Proteomes" id="UP000028701"/>
    </source>
</evidence>
<dbReference type="PANTHER" id="PTHR42905:SF5">
    <property type="entry name" value="CARBOXYVINYL-CARBOXYPHOSPHONATE PHOSPHORYLMUTASE, CHLOROPLASTIC"/>
    <property type="match status" value="1"/>
</dbReference>
<sequence length="322" mass="35131">MHLRPTVISGRMSSELRRQLREGRKPLVGISGATPHHAQLTEAAGFRLFFQSGSQAAAHIMGMPDAGLMTLTEAVDNIRRICQSITIPVIADCETGFGNAVNATRAVHEFITAGVAGFFLEDQTFPKRCGFTKGVEVVSILEASAKYRAACAKRDELDPDVVVIARTDSRAAVGGSVDEVLRRCEAYLACGVDMLMVMALQSREEMQRVLEAFPEADIYINASSIKPALSAAEYEASGAAVYNISISKVSQLMMEAFLRDCKERSADAFNDFMETQQSSKLGTFSYLDLTGFPAVLDIEKRFLPEESLAKYADSLGEYDPRG</sequence>
<dbReference type="AlphaFoldDB" id="A0A081CZL2"/>
<gene>
    <name evidence="1" type="ORF">RRU01S_23_01840</name>
</gene>
<dbReference type="EMBL" id="BBJU01000023">
    <property type="protein sequence ID" value="GAK72108.1"/>
    <property type="molecule type" value="Genomic_DNA"/>
</dbReference>
<accession>A0A081CZL2</accession>
<evidence type="ECO:0000313" key="1">
    <source>
        <dbReference type="EMBL" id="GAK72108.1"/>
    </source>
</evidence>
<dbReference type="Proteomes" id="UP000028701">
    <property type="component" value="Unassembled WGS sequence"/>
</dbReference>
<organism evidence="1 2">
    <name type="scientific">Agrobacterium rubi TR3 = NBRC 13261</name>
    <dbReference type="NCBI Taxonomy" id="1368415"/>
    <lineage>
        <taxon>Bacteria</taxon>
        <taxon>Pseudomonadati</taxon>
        <taxon>Pseudomonadota</taxon>
        <taxon>Alphaproteobacteria</taxon>
        <taxon>Hyphomicrobiales</taxon>
        <taxon>Rhizobiaceae</taxon>
        <taxon>Rhizobium/Agrobacterium group</taxon>
        <taxon>Agrobacterium</taxon>
    </lineage>
</organism>
<dbReference type="PANTHER" id="PTHR42905">
    <property type="entry name" value="PHOSPHOENOLPYRUVATE CARBOXYLASE"/>
    <property type="match status" value="1"/>
</dbReference>
<reference evidence="1 2" key="1">
    <citation type="submission" date="2014-08" db="EMBL/GenBank/DDBJ databases">
        <title>Whole genome shotgun sequence of Rhizobium rubi NBRC 13261.</title>
        <authorList>
            <person name="Katano-Makiyama Y."/>
            <person name="Hosoyama A."/>
            <person name="Hashimoto M."/>
            <person name="Hosoyama Y."/>
            <person name="Noguchi M."/>
            <person name="Tsuchikane K."/>
            <person name="Uohara A."/>
            <person name="Ohji S."/>
            <person name="Ichikawa N."/>
            <person name="Kimura A."/>
            <person name="Yamazoe A."/>
            <person name="Fujita N."/>
        </authorList>
    </citation>
    <scope>NUCLEOTIDE SEQUENCE [LARGE SCALE GENOMIC DNA]</scope>
    <source>
        <strain evidence="1 2">NBRC 13261</strain>
    </source>
</reference>
<name>A0A081CZL2_9HYPH</name>
<dbReference type="RefSeq" id="WP_045231622.1">
    <property type="nucleotide sequence ID" value="NZ_BBJU01000023.1"/>
</dbReference>